<protein>
    <submittedName>
        <fullName evidence="1">Uncharacterized protein</fullName>
    </submittedName>
</protein>
<reference evidence="1" key="1">
    <citation type="journal article" date="2011" name="Environ. Microbiol.">
        <title>Genomic insights into the metabolic potential of the polycyclic aromatic hydrocarbon degrading sulfate-reducing Deltaproteobacterium N47.</title>
        <authorList>
            <person name="Bergmann F."/>
            <person name="Selesi D."/>
            <person name="Weinmaier T."/>
            <person name="Tischler P."/>
            <person name="Rattei T."/>
            <person name="Meckenstock R.U."/>
        </authorList>
    </citation>
    <scope>NUCLEOTIDE SEQUENCE</scope>
</reference>
<evidence type="ECO:0000313" key="1">
    <source>
        <dbReference type="EMBL" id="CBX31428.1"/>
    </source>
</evidence>
<accession>E1YJH4</accession>
<sequence length="64" mass="7115">MKLSPRLSAAKKIPGVSSETFNNKWSAEDLDGKDLEYVEWAGELKLAARLSDRLATIDSIEYVS</sequence>
<gene>
    <name evidence="1" type="ORF">N47_E49400</name>
</gene>
<dbReference type="EMBL" id="FR695877">
    <property type="protein sequence ID" value="CBX31428.1"/>
    <property type="molecule type" value="Genomic_DNA"/>
</dbReference>
<dbReference type="AlphaFoldDB" id="E1YJH4"/>
<organism evidence="1">
    <name type="scientific">uncultured Desulfobacterium sp</name>
    <dbReference type="NCBI Taxonomy" id="201089"/>
    <lineage>
        <taxon>Bacteria</taxon>
        <taxon>Pseudomonadati</taxon>
        <taxon>Thermodesulfobacteriota</taxon>
        <taxon>Desulfobacteria</taxon>
        <taxon>Desulfobacterales</taxon>
        <taxon>Desulfobacteriaceae</taxon>
        <taxon>Desulfobacterium</taxon>
        <taxon>environmental samples</taxon>
    </lineage>
</organism>
<name>E1YJH4_9BACT</name>
<proteinExistence type="predicted"/>